<keyword evidence="2" id="KW-1185">Reference proteome</keyword>
<evidence type="ECO:0000313" key="2">
    <source>
        <dbReference type="Proteomes" id="UP001371305"/>
    </source>
</evidence>
<organism evidence="1 2">
    <name type="scientific">Luteolibacter soli</name>
    <dbReference type="NCBI Taxonomy" id="3135280"/>
    <lineage>
        <taxon>Bacteria</taxon>
        <taxon>Pseudomonadati</taxon>
        <taxon>Verrucomicrobiota</taxon>
        <taxon>Verrucomicrobiia</taxon>
        <taxon>Verrucomicrobiales</taxon>
        <taxon>Verrucomicrobiaceae</taxon>
        <taxon>Luteolibacter</taxon>
    </lineage>
</organism>
<name>A0ABU9ARR2_9BACT</name>
<dbReference type="Gene3D" id="3.60.10.10">
    <property type="entry name" value="Endonuclease/exonuclease/phosphatase"/>
    <property type="match status" value="1"/>
</dbReference>
<reference evidence="1 2" key="1">
    <citation type="submission" date="2024-04" db="EMBL/GenBank/DDBJ databases">
        <title>Luteolibacter sp. isolated from soil.</title>
        <authorList>
            <person name="An J."/>
        </authorList>
    </citation>
    <scope>NUCLEOTIDE SEQUENCE [LARGE SCALE GENOMIC DNA]</scope>
    <source>
        <strain evidence="1 2">Y139</strain>
    </source>
</reference>
<evidence type="ECO:0000313" key="1">
    <source>
        <dbReference type="EMBL" id="MEK7950409.1"/>
    </source>
</evidence>
<dbReference type="SUPFAM" id="SSF56219">
    <property type="entry name" value="DNase I-like"/>
    <property type="match status" value="1"/>
</dbReference>
<gene>
    <name evidence="1" type="ORF">WKV53_07875</name>
</gene>
<sequence length="270" mass="30752">MPSFAFWNINRKDLNAATRSLVEAKNLDVLLLCEPDGDPDELIVGLNELDQGLYYRVPVLAPRFQVYTRLMNEFIRPRFDGPRCSVLTISIPGIPPFNLMLIHANCANYHSDQNIALELIEIAKQLRLIESEDGHTRSIVVGDFNQNPYSTGLLAANGFHAIMDAAEARKGSRIVQQKPWDYFYNPMWSLMGDRSKGPPGTHFYRGNGLVEQQWHMLDQVIVRPSLLEFFDLEKLEILTALGKLPLLTASNRPRRSDLSDHLPIYFELNT</sequence>
<dbReference type="EMBL" id="JBBUKT010000002">
    <property type="protein sequence ID" value="MEK7950409.1"/>
    <property type="molecule type" value="Genomic_DNA"/>
</dbReference>
<dbReference type="Proteomes" id="UP001371305">
    <property type="component" value="Unassembled WGS sequence"/>
</dbReference>
<comment type="caution">
    <text evidence="1">The sequence shown here is derived from an EMBL/GenBank/DDBJ whole genome shotgun (WGS) entry which is preliminary data.</text>
</comment>
<evidence type="ECO:0008006" key="3">
    <source>
        <dbReference type="Google" id="ProtNLM"/>
    </source>
</evidence>
<accession>A0ABU9ARR2</accession>
<dbReference type="InterPro" id="IPR036691">
    <property type="entry name" value="Endo/exonu/phosph_ase_sf"/>
</dbReference>
<proteinExistence type="predicted"/>
<dbReference type="RefSeq" id="WP_341403957.1">
    <property type="nucleotide sequence ID" value="NZ_JBBUKT010000002.1"/>
</dbReference>
<protein>
    <recommendedName>
        <fullName evidence="3">Endonuclease/exonuclease/phosphatase domain-containing protein</fullName>
    </recommendedName>
</protein>